<evidence type="ECO:0000313" key="2">
    <source>
        <dbReference type="Proteomes" id="UP000053268"/>
    </source>
</evidence>
<organism evidence="1 2">
    <name type="scientific">Papilio xuthus</name>
    <name type="common">Asian swallowtail butterfly</name>
    <dbReference type="NCBI Taxonomy" id="66420"/>
    <lineage>
        <taxon>Eukaryota</taxon>
        <taxon>Metazoa</taxon>
        <taxon>Ecdysozoa</taxon>
        <taxon>Arthropoda</taxon>
        <taxon>Hexapoda</taxon>
        <taxon>Insecta</taxon>
        <taxon>Pterygota</taxon>
        <taxon>Neoptera</taxon>
        <taxon>Endopterygota</taxon>
        <taxon>Lepidoptera</taxon>
        <taxon>Glossata</taxon>
        <taxon>Ditrysia</taxon>
        <taxon>Papilionoidea</taxon>
        <taxon>Papilionidae</taxon>
        <taxon>Papilioninae</taxon>
        <taxon>Papilio</taxon>
    </lineage>
</organism>
<dbReference type="AlphaFoldDB" id="A0A194PM10"/>
<evidence type="ECO:0000313" key="1">
    <source>
        <dbReference type="EMBL" id="KPI94023.1"/>
    </source>
</evidence>
<dbReference type="Proteomes" id="UP000053268">
    <property type="component" value="Unassembled WGS sequence"/>
</dbReference>
<keyword evidence="2" id="KW-1185">Reference proteome</keyword>
<sequence length="95" mass="10833">MDAVCDALTGTDLFMYRVYDKQAKCAKERCGRDVVLNRAGVWSDVAAPPAADRISFIFEARRCRYQRKPRPHSVKKGLWNVAVLLAGSKQYRIKK</sequence>
<reference evidence="1 2" key="1">
    <citation type="journal article" date="2015" name="Nat. Commun.">
        <title>Outbred genome sequencing and CRISPR/Cas9 gene editing in butterflies.</title>
        <authorList>
            <person name="Li X."/>
            <person name="Fan D."/>
            <person name="Zhang W."/>
            <person name="Liu G."/>
            <person name="Zhang L."/>
            <person name="Zhao L."/>
            <person name="Fang X."/>
            <person name="Chen L."/>
            <person name="Dong Y."/>
            <person name="Chen Y."/>
            <person name="Ding Y."/>
            <person name="Zhao R."/>
            <person name="Feng M."/>
            <person name="Zhu Y."/>
            <person name="Feng Y."/>
            <person name="Jiang X."/>
            <person name="Zhu D."/>
            <person name="Xiang H."/>
            <person name="Feng X."/>
            <person name="Li S."/>
            <person name="Wang J."/>
            <person name="Zhang G."/>
            <person name="Kronforst M.R."/>
            <person name="Wang W."/>
        </authorList>
    </citation>
    <scope>NUCLEOTIDE SEQUENCE [LARGE SCALE GENOMIC DNA]</scope>
    <source>
        <strain evidence="1">Ya'a_city_454_Px</strain>
        <tissue evidence="1">Whole body</tissue>
    </source>
</reference>
<name>A0A194PM10_PAPXU</name>
<dbReference type="EMBL" id="KQ459601">
    <property type="protein sequence ID" value="KPI94023.1"/>
    <property type="molecule type" value="Genomic_DNA"/>
</dbReference>
<protein>
    <submittedName>
        <fullName evidence="1">Uncharacterized protein</fullName>
    </submittedName>
</protein>
<gene>
    <name evidence="1" type="ORF">RR46_13188</name>
</gene>
<accession>A0A194PM10</accession>
<proteinExistence type="predicted"/>